<evidence type="ECO:0000256" key="1">
    <source>
        <dbReference type="PROSITE-ProRule" id="PRU00169"/>
    </source>
</evidence>
<evidence type="ECO:0000313" key="4">
    <source>
        <dbReference type="Proteomes" id="UP000032534"/>
    </source>
</evidence>
<dbReference type="GO" id="GO:0000160">
    <property type="term" value="P:phosphorelay signal transduction system"/>
    <property type="evidence" value="ECO:0007669"/>
    <property type="project" value="InterPro"/>
</dbReference>
<dbReference type="PROSITE" id="PS50110">
    <property type="entry name" value="RESPONSE_REGULATORY"/>
    <property type="match status" value="1"/>
</dbReference>
<dbReference type="Pfam" id="PF00072">
    <property type="entry name" value="Response_reg"/>
    <property type="match status" value="1"/>
</dbReference>
<evidence type="ECO:0000259" key="2">
    <source>
        <dbReference type="PROSITE" id="PS50110"/>
    </source>
</evidence>
<dbReference type="EMBL" id="JTHP01000005">
    <property type="protein sequence ID" value="KJD46749.1"/>
    <property type="molecule type" value="Genomic_DNA"/>
</dbReference>
<dbReference type="SMART" id="SM00448">
    <property type="entry name" value="REC"/>
    <property type="match status" value="1"/>
</dbReference>
<dbReference type="OrthoDB" id="1684633at2"/>
<dbReference type="InterPro" id="IPR013972">
    <property type="entry name" value="YcbB"/>
</dbReference>
<dbReference type="PATRIC" id="fig|159743.3.peg.938"/>
<dbReference type="Proteomes" id="UP000032534">
    <property type="component" value="Unassembled WGS sequence"/>
</dbReference>
<dbReference type="SUPFAM" id="SSF52172">
    <property type="entry name" value="CheY-like"/>
    <property type="match status" value="1"/>
</dbReference>
<dbReference type="InterPro" id="IPR011006">
    <property type="entry name" value="CheY-like_superfamily"/>
</dbReference>
<dbReference type="AlphaFoldDB" id="A0A0D7X6B8"/>
<keyword evidence="1" id="KW-0597">Phosphoprotein</keyword>
<keyword evidence="4" id="KW-1185">Reference proteome</keyword>
<organism evidence="3 4">
    <name type="scientific">Paenibacillus terrae</name>
    <dbReference type="NCBI Taxonomy" id="159743"/>
    <lineage>
        <taxon>Bacteria</taxon>
        <taxon>Bacillati</taxon>
        <taxon>Bacillota</taxon>
        <taxon>Bacilli</taxon>
        <taxon>Bacillales</taxon>
        <taxon>Paenibacillaceae</taxon>
        <taxon>Paenibacillus</taxon>
    </lineage>
</organism>
<name>A0A0D7X6B8_9BACL</name>
<reference evidence="3 4" key="1">
    <citation type="submission" date="2014-11" db="EMBL/GenBank/DDBJ databases">
        <title>Draft Genome Sequences of Paenibacillus polymyxa NRRL B-30509 and Paenibacillus terrae NRRL B-30644, Strains from a Poultry Environment that Produce Tridecaptin A and Paenicidins.</title>
        <authorList>
            <person name="van Belkum M.J."/>
            <person name="Lohans C.T."/>
            <person name="Vederas J.C."/>
        </authorList>
    </citation>
    <scope>NUCLEOTIDE SEQUENCE [LARGE SCALE GENOMIC DNA]</scope>
    <source>
        <strain evidence="3 4">NRRL B-30644</strain>
    </source>
</reference>
<dbReference type="PANTHER" id="PTHR43228">
    <property type="entry name" value="TWO-COMPONENT RESPONSE REGULATOR"/>
    <property type="match status" value="1"/>
</dbReference>
<dbReference type="InterPro" id="IPR001789">
    <property type="entry name" value="Sig_transdc_resp-reg_receiver"/>
</dbReference>
<accession>A0A0D7X6B8</accession>
<dbReference type="Pfam" id="PF08664">
    <property type="entry name" value="YcbB"/>
    <property type="match status" value="1"/>
</dbReference>
<evidence type="ECO:0000313" key="3">
    <source>
        <dbReference type="EMBL" id="KJD46749.1"/>
    </source>
</evidence>
<protein>
    <submittedName>
        <fullName evidence="3">Transcriptional regulator</fullName>
    </submittedName>
</protein>
<sequence>MRFYIVDDDQGIRSMLADIIEDEGLGEVIGEAEDGSYVNSDLLELNRIDVLLIDLLMPIRDGIQTVRALSDQFSGKIIMISRIESKNMIGEAYSLGIEYYIAKPLNRLEIIAVIHKVSERLRMQQSITDIQRTLQGLSMFTSRGPSTTVEPTKSITTSGQFLLSEMGMIGEAGSMDLLDMLEYLDQYEEDTGNLSPYLFPPLKDIFANVALKRLGSSASATELSKEIKASEQRVRRAIFQTLSHIVSLGLTDYTHPKFENYASKFFDFTEIRKKMLELQNNVEPSLSQARINTKKFVQVFYMEAKRLLH</sequence>
<dbReference type="InterPro" id="IPR052048">
    <property type="entry name" value="ST_Response_Regulator"/>
</dbReference>
<comment type="caution">
    <text evidence="3">The sequence shown here is derived from an EMBL/GenBank/DDBJ whole genome shotgun (WGS) entry which is preliminary data.</text>
</comment>
<gene>
    <name evidence="3" type="ORF">QD47_04355</name>
</gene>
<feature type="domain" description="Response regulatory" evidence="2">
    <location>
        <begin position="2"/>
        <end position="118"/>
    </location>
</feature>
<dbReference type="PANTHER" id="PTHR43228:SF8">
    <property type="entry name" value="TRANSCRIPTIONAL REGULATORY PROTEIN GLNL"/>
    <property type="match status" value="1"/>
</dbReference>
<feature type="modified residue" description="4-aspartylphosphate" evidence="1">
    <location>
        <position position="54"/>
    </location>
</feature>
<proteinExistence type="predicted"/>
<dbReference type="RefSeq" id="WP_044644967.1">
    <property type="nucleotide sequence ID" value="NZ_JTHP01000005.1"/>
</dbReference>
<dbReference type="Gene3D" id="3.40.50.2300">
    <property type="match status" value="1"/>
</dbReference>